<feature type="signal peptide" evidence="2">
    <location>
        <begin position="1"/>
        <end position="28"/>
    </location>
</feature>
<evidence type="ECO:0000259" key="3">
    <source>
        <dbReference type="Pfam" id="PF09118"/>
    </source>
</evidence>
<proteinExistence type="predicted"/>
<name>M7CP02_9GAMM</name>
<feature type="region of interest" description="Disordered" evidence="1">
    <location>
        <begin position="140"/>
        <end position="163"/>
    </location>
</feature>
<dbReference type="SUPFAM" id="SSF50965">
    <property type="entry name" value="Galactose oxidase, central domain"/>
    <property type="match status" value="1"/>
</dbReference>
<evidence type="ECO:0000313" key="4">
    <source>
        <dbReference type="EMBL" id="EMP54889.1"/>
    </source>
</evidence>
<dbReference type="Proteomes" id="UP000011960">
    <property type="component" value="Unassembled WGS sequence"/>
</dbReference>
<dbReference type="PANTHER" id="PTHR32208:SF21">
    <property type="entry name" value="LOW QUALITY PROTEIN: ALDEHYDE OXIDASE GLOX-LIKE"/>
    <property type="match status" value="1"/>
</dbReference>
<evidence type="ECO:0000256" key="2">
    <source>
        <dbReference type="SAM" id="SignalP"/>
    </source>
</evidence>
<dbReference type="AlphaFoldDB" id="M7CP02"/>
<dbReference type="Gene3D" id="2.130.10.80">
    <property type="entry name" value="Galactose oxidase/kelch, beta-propeller"/>
    <property type="match status" value="1"/>
</dbReference>
<dbReference type="InterPro" id="IPR011043">
    <property type="entry name" value="Gal_Oxase/kelch_b-propeller"/>
</dbReference>
<accession>M7CP02</accession>
<feature type="domain" description="Galactose oxidase-like Early set" evidence="3">
    <location>
        <begin position="621"/>
        <end position="703"/>
    </location>
</feature>
<feature type="region of interest" description="Disordered" evidence="1">
    <location>
        <begin position="714"/>
        <end position="751"/>
    </location>
</feature>
<dbReference type="PANTHER" id="PTHR32208">
    <property type="entry name" value="SECRETED PROTEIN-RELATED"/>
    <property type="match status" value="1"/>
</dbReference>
<sequence length="830" mass="87729">MSIKQHYMRASLASAIALTMAGTTPAYAGLLGGLLGGDGESAGDGYPSEVTGDGGSFSEPFAEPTIQVDDQQVATDQRCITDSDGSLQCKPAAGTIAVLGDGRFLYLNALEGTENAELAVIAQFGEISVNDQSRVLTLGKNDQPSWVKPSPIDGGANPDGNDSTTLTGGLLDTADNTAKNDGALFCADVAFLADGRMIAVGGTDYYSEPGIDDVPVGVVELEGLKSSRIFDPENNTWSQSGDMNFGRWYPSLVSLANSDLFVASGVTKLLKPVYPDDPIQSGRNVVQTETYDTDNGTWSDNGSTAQRSLPLFPRMHLLPNGYVFYNAGGQAFNPFGQAYDQALWNIVGAYNPETRQWTDLGYAGLPLRLNDVGLDALSTTLNPTNLSADQVQRLLGDLVGQTMDDPTSVIGQLLGIPVDDRSLERAIGSGMRGSTFSIQLPLRPDSNGGYHKSEFLTAGGVPTYVAAGSPGGYLPVSSSRIDTVVTNGDEMAYESRLTGSLNQPRWYGSGVMMPDNSVMVFSGGTRDGVVATGLEGAIIQAERFDIETETWQPMALAHRERTYHNTAVLMPDGRVLVGGHSPINTAYLSFINLDELGFADYAGRDPSFEIYTPPYAARDDRPTIQKAPVALLTNGGEFDIHTDRTDIDQVMLIRRKATTHLVDGDQRTVVLPIIDRNNKTVTVKMTSNRAVLPAGQYMLFVSYKADDGMRLPSKSTPVSVLADPGNPSGPLTQQVEPAPEDSDGSGGLLSGLLSSGDNGGSLLDPIFDLSSGGISAVPTLGQLQDGTPQLLNEAGVAVEGGASVFKQTVDGAPVALEGLIVDFTSLSGSL</sequence>
<dbReference type="EMBL" id="APAT01000021">
    <property type="protein sequence ID" value="EMP54889.1"/>
    <property type="molecule type" value="Genomic_DNA"/>
</dbReference>
<feature type="chain" id="PRO_5004081166" evidence="2">
    <location>
        <begin position="29"/>
        <end position="830"/>
    </location>
</feature>
<dbReference type="OrthoDB" id="8673369at2"/>
<dbReference type="STRING" id="1288826.MSNKSG1_14197"/>
<dbReference type="InterPro" id="IPR013783">
    <property type="entry name" value="Ig-like_fold"/>
</dbReference>
<dbReference type="Pfam" id="PF09118">
    <property type="entry name" value="GO-like_E_set"/>
    <property type="match status" value="1"/>
</dbReference>
<keyword evidence="5" id="KW-1185">Reference proteome</keyword>
<dbReference type="PATRIC" id="fig|1288826.3.peg.2818"/>
<dbReference type="SUPFAM" id="SSF81296">
    <property type="entry name" value="E set domains"/>
    <property type="match status" value="1"/>
</dbReference>
<dbReference type="InterPro" id="IPR037293">
    <property type="entry name" value="Gal_Oxidase_central_sf"/>
</dbReference>
<gene>
    <name evidence="4" type="ORF">MSNKSG1_14197</name>
</gene>
<keyword evidence="2" id="KW-0732">Signal</keyword>
<dbReference type="eggNOG" id="COG3055">
    <property type="taxonomic scope" value="Bacteria"/>
</dbReference>
<dbReference type="InterPro" id="IPR015202">
    <property type="entry name" value="GO-like_E_set"/>
</dbReference>
<dbReference type="Gene3D" id="2.60.40.10">
    <property type="entry name" value="Immunoglobulins"/>
    <property type="match status" value="1"/>
</dbReference>
<dbReference type="CDD" id="cd02851">
    <property type="entry name" value="E_set_GO_C"/>
    <property type="match status" value="1"/>
</dbReference>
<comment type="caution">
    <text evidence="4">The sequence shown here is derived from an EMBL/GenBank/DDBJ whole genome shotgun (WGS) entry which is preliminary data.</text>
</comment>
<protein>
    <submittedName>
        <fullName evidence="4">Kelch domain protein</fullName>
    </submittedName>
</protein>
<evidence type="ECO:0000256" key="1">
    <source>
        <dbReference type="SAM" id="MobiDB-lite"/>
    </source>
</evidence>
<evidence type="ECO:0000313" key="5">
    <source>
        <dbReference type="Proteomes" id="UP000011960"/>
    </source>
</evidence>
<dbReference type="InterPro" id="IPR014756">
    <property type="entry name" value="Ig_E-set"/>
</dbReference>
<reference evidence="4 5" key="1">
    <citation type="journal article" date="2013" name="Genome Announc.">
        <title>Genome Sequence of Hydrothermal Arsenic-Respiring Bacterium Marinobacter santoriniensis NKSG1T.</title>
        <authorList>
            <person name="Handley K.M."/>
            <person name="Upton M."/>
            <person name="Beatson S.A."/>
            <person name="Hery M."/>
            <person name="Lloyd J.R."/>
        </authorList>
    </citation>
    <scope>NUCLEOTIDE SEQUENCE [LARGE SCALE GENOMIC DNA]</scope>
    <source>
        <strain evidence="4 5">NKSG1</strain>
    </source>
</reference>
<dbReference type="RefSeq" id="WP_008939966.1">
    <property type="nucleotide sequence ID" value="NZ_APAT01000021.1"/>
</dbReference>
<organism evidence="4 5">
    <name type="scientific">Marinobacter santoriniensis NKSG1</name>
    <dbReference type="NCBI Taxonomy" id="1288826"/>
    <lineage>
        <taxon>Bacteria</taxon>
        <taxon>Pseudomonadati</taxon>
        <taxon>Pseudomonadota</taxon>
        <taxon>Gammaproteobacteria</taxon>
        <taxon>Pseudomonadales</taxon>
        <taxon>Marinobacteraceae</taxon>
        <taxon>Marinobacter</taxon>
    </lineage>
</organism>